<dbReference type="InParanoid" id="F0ZPC7"/>
<dbReference type="STRING" id="5786.F0ZPC7"/>
<reference evidence="3" key="1">
    <citation type="journal article" date="2011" name="Genome Biol.">
        <title>Comparative genomics of the social amoebae Dictyostelium discoideum and Dictyostelium purpureum.</title>
        <authorList>
            <consortium name="US DOE Joint Genome Institute (JGI-PGF)"/>
            <person name="Sucgang R."/>
            <person name="Kuo A."/>
            <person name="Tian X."/>
            <person name="Salerno W."/>
            <person name="Parikh A."/>
            <person name="Feasley C.L."/>
            <person name="Dalin E."/>
            <person name="Tu H."/>
            <person name="Huang E."/>
            <person name="Barry K."/>
            <person name="Lindquist E."/>
            <person name="Shapiro H."/>
            <person name="Bruce D."/>
            <person name="Schmutz J."/>
            <person name="Salamov A."/>
            <person name="Fey P."/>
            <person name="Gaudet P."/>
            <person name="Anjard C."/>
            <person name="Babu M.M."/>
            <person name="Basu S."/>
            <person name="Bushmanova Y."/>
            <person name="van der Wel H."/>
            <person name="Katoh-Kurasawa M."/>
            <person name="Dinh C."/>
            <person name="Coutinho P.M."/>
            <person name="Saito T."/>
            <person name="Elias M."/>
            <person name="Schaap P."/>
            <person name="Kay R.R."/>
            <person name="Henrissat B."/>
            <person name="Eichinger L."/>
            <person name="Rivero F."/>
            <person name="Putnam N.H."/>
            <person name="West C.M."/>
            <person name="Loomis W.F."/>
            <person name="Chisholm R.L."/>
            <person name="Shaulsky G."/>
            <person name="Strassmann J.E."/>
            <person name="Queller D.C."/>
            <person name="Kuspa A."/>
            <person name="Grigoriev I.V."/>
        </authorList>
    </citation>
    <scope>NUCLEOTIDE SEQUENCE [LARGE SCALE GENOMIC DNA]</scope>
    <source>
        <strain evidence="3">QSDP1</strain>
    </source>
</reference>
<dbReference type="VEuPathDB" id="AmoebaDB:DICPUDRAFT_80042"/>
<dbReference type="eggNOG" id="ENOG502RHWK">
    <property type="taxonomic scope" value="Eukaryota"/>
</dbReference>
<sequence length="123" mass="13996">MASLPSFYPNATENVKNFQKNYFPHIITEVTNAIKENDVVVVGMHLNPHCSRAVKELNNAGVSHKYLEYGGYFSMWGERLALKMHFQYPTFPQIFVKGVLIGGCDEAVKELQQGTLFNELKKK</sequence>
<dbReference type="GO" id="GO:0005759">
    <property type="term" value="C:mitochondrial matrix"/>
    <property type="evidence" value="ECO:0000318"/>
    <property type="project" value="GO_Central"/>
</dbReference>
<dbReference type="PANTHER" id="PTHR45694:SF18">
    <property type="entry name" value="GLUTAREDOXIN-1-RELATED"/>
    <property type="match status" value="1"/>
</dbReference>
<protein>
    <recommendedName>
        <fullName evidence="1">Glutaredoxin domain-containing protein</fullName>
    </recommendedName>
</protein>
<gene>
    <name evidence="2" type="ORF">DICPUDRAFT_80042</name>
</gene>
<organism evidence="2 3">
    <name type="scientific">Dictyostelium purpureum</name>
    <name type="common">Slime mold</name>
    <dbReference type="NCBI Taxonomy" id="5786"/>
    <lineage>
        <taxon>Eukaryota</taxon>
        <taxon>Amoebozoa</taxon>
        <taxon>Evosea</taxon>
        <taxon>Eumycetozoa</taxon>
        <taxon>Dictyostelia</taxon>
        <taxon>Dictyosteliales</taxon>
        <taxon>Dictyosteliaceae</taxon>
        <taxon>Dictyostelium</taxon>
    </lineage>
</organism>
<evidence type="ECO:0000259" key="1">
    <source>
        <dbReference type="Pfam" id="PF00462"/>
    </source>
</evidence>
<dbReference type="SUPFAM" id="SSF52833">
    <property type="entry name" value="Thioredoxin-like"/>
    <property type="match status" value="1"/>
</dbReference>
<accession>F0ZPC7</accession>
<dbReference type="PANTHER" id="PTHR45694">
    <property type="entry name" value="GLUTAREDOXIN 2"/>
    <property type="match status" value="1"/>
</dbReference>
<dbReference type="InterPro" id="IPR036249">
    <property type="entry name" value="Thioredoxin-like_sf"/>
</dbReference>
<dbReference type="FunCoup" id="F0ZPC7">
    <property type="interactions" value="1"/>
</dbReference>
<dbReference type="EMBL" id="GL871107">
    <property type="protein sequence ID" value="EGC34210.1"/>
    <property type="molecule type" value="Genomic_DNA"/>
</dbReference>
<dbReference type="GeneID" id="10502148"/>
<dbReference type="Pfam" id="PF00462">
    <property type="entry name" value="Glutaredoxin"/>
    <property type="match status" value="1"/>
</dbReference>
<keyword evidence="3" id="KW-1185">Reference proteome</keyword>
<feature type="domain" description="Glutaredoxin" evidence="1">
    <location>
        <begin position="48"/>
        <end position="101"/>
    </location>
</feature>
<dbReference type="Proteomes" id="UP000001064">
    <property type="component" value="Unassembled WGS sequence"/>
</dbReference>
<dbReference type="OMA" id="PTFPMVF"/>
<dbReference type="RefSeq" id="XP_003289262.1">
    <property type="nucleotide sequence ID" value="XM_003289214.1"/>
</dbReference>
<evidence type="ECO:0000313" key="3">
    <source>
        <dbReference type="Proteomes" id="UP000001064"/>
    </source>
</evidence>
<dbReference type="PROSITE" id="PS51354">
    <property type="entry name" value="GLUTAREDOXIN_2"/>
    <property type="match status" value="1"/>
</dbReference>
<dbReference type="OrthoDB" id="44061at2759"/>
<dbReference type="AlphaFoldDB" id="F0ZPC7"/>
<dbReference type="Gene3D" id="3.40.30.10">
    <property type="entry name" value="Glutaredoxin"/>
    <property type="match status" value="1"/>
</dbReference>
<name>F0ZPC7_DICPU</name>
<evidence type="ECO:0000313" key="2">
    <source>
        <dbReference type="EMBL" id="EGC34210.1"/>
    </source>
</evidence>
<dbReference type="InterPro" id="IPR002109">
    <property type="entry name" value="Glutaredoxin"/>
</dbReference>
<proteinExistence type="predicted"/>
<dbReference type="KEGG" id="dpp:DICPUDRAFT_80042"/>